<dbReference type="KEGG" id="panc:E2636_16110"/>
<evidence type="ECO:0000313" key="2">
    <source>
        <dbReference type="EMBL" id="QBP42578.1"/>
    </source>
</evidence>
<organism evidence="2 3">
    <name type="scientific">Paenisporosarcina antarctica</name>
    <dbReference type="NCBI Taxonomy" id="417367"/>
    <lineage>
        <taxon>Bacteria</taxon>
        <taxon>Bacillati</taxon>
        <taxon>Bacillota</taxon>
        <taxon>Bacilli</taxon>
        <taxon>Bacillales</taxon>
        <taxon>Caryophanaceae</taxon>
        <taxon>Paenisporosarcina</taxon>
    </lineage>
</organism>
<feature type="transmembrane region" description="Helical" evidence="1">
    <location>
        <begin position="20"/>
        <end position="36"/>
    </location>
</feature>
<keyword evidence="1" id="KW-0812">Transmembrane</keyword>
<dbReference type="AlphaFoldDB" id="A0A4P7A1T4"/>
<dbReference type="EMBL" id="CP038015">
    <property type="protein sequence ID" value="QBP42578.1"/>
    <property type="molecule type" value="Genomic_DNA"/>
</dbReference>
<name>A0A4P7A1T4_9BACL</name>
<dbReference type="RefSeq" id="WP_134211125.1">
    <property type="nucleotide sequence ID" value="NZ_CP038015.1"/>
</dbReference>
<keyword evidence="3" id="KW-1185">Reference proteome</keyword>
<accession>A0A4P7A1T4</accession>
<reference evidence="2 3" key="1">
    <citation type="submission" date="2019-03" db="EMBL/GenBank/DDBJ databases">
        <title>Complete genome sequence of Paenisporosarcina antarctica CGMCC 1.6503T.</title>
        <authorList>
            <person name="Rong J.-C."/>
            <person name="Chi N.-Y."/>
            <person name="Zhang Q.-F."/>
        </authorList>
    </citation>
    <scope>NUCLEOTIDE SEQUENCE [LARGE SCALE GENOMIC DNA]</scope>
    <source>
        <strain evidence="2 3">CGMCC 1.6503</strain>
    </source>
</reference>
<feature type="transmembrane region" description="Helical" evidence="1">
    <location>
        <begin position="56"/>
        <end position="78"/>
    </location>
</feature>
<gene>
    <name evidence="2" type="ORF">E2636_16110</name>
</gene>
<evidence type="ECO:0000256" key="1">
    <source>
        <dbReference type="SAM" id="Phobius"/>
    </source>
</evidence>
<keyword evidence="1" id="KW-1133">Transmembrane helix</keyword>
<protein>
    <submittedName>
        <fullName evidence="2">Uncharacterized protein</fullName>
    </submittedName>
</protein>
<keyword evidence="1" id="KW-0472">Membrane</keyword>
<proteinExistence type="predicted"/>
<evidence type="ECO:0000313" key="3">
    <source>
        <dbReference type="Proteomes" id="UP000294292"/>
    </source>
</evidence>
<dbReference type="Proteomes" id="UP000294292">
    <property type="component" value="Chromosome"/>
</dbReference>
<dbReference type="OrthoDB" id="2454720at2"/>
<sequence>MIDYRMHKIHIFKSGGQDMMIVSFLLIGWILSWFKFNNLFIQAVKELFNKEISIASYYFVFFCVGTIGDLILFINGTYKVT</sequence>